<proteinExistence type="predicted"/>
<dbReference type="Proteomes" id="UP000642748">
    <property type="component" value="Unassembled WGS sequence"/>
</dbReference>
<name>A0A8J3VPF8_9ACTN</name>
<dbReference type="AlphaFoldDB" id="A0A8J3VPF8"/>
<evidence type="ECO:0000313" key="2">
    <source>
        <dbReference type="Proteomes" id="UP000642748"/>
    </source>
</evidence>
<protein>
    <submittedName>
        <fullName evidence="1">Uncharacterized protein</fullName>
    </submittedName>
</protein>
<dbReference type="EMBL" id="BONZ01000013">
    <property type="protein sequence ID" value="GIH13361.1"/>
    <property type="molecule type" value="Genomic_DNA"/>
</dbReference>
<keyword evidence="2" id="KW-1185">Reference proteome</keyword>
<sequence>MPEGTESIAERVRAAEPGLVAMLAEAERTWHARVPDRGTGAGRWRPFEDAFPTFYQFTNRPR</sequence>
<dbReference type="RefSeq" id="WP_203917006.1">
    <property type="nucleotide sequence ID" value="NZ_BONZ01000013.1"/>
</dbReference>
<comment type="caution">
    <text evidence="1">The sequence shown here is derived from an EMBL/GenBank/DDBJ whole genome shotgun (WGS) entry which is preliminary data.</text>
</comment>
<dbReference type="NCBIfam" id="NF041723">
    <property type="entry name" value="phane_AmcA_3b"/>
    <property type="match status" value="1"/>
</dbReference>
<accession>A0A8J3VPF8</accession>
<reference evidence="1" key="1">
    <citation type="submission" date="2021-01" db="EMBL/GenBank/DDBJ databases">
        <title>Whole genome shotgun sequence of Rugosimonospora africana NBRC 104875.</title>
        <authorList>
            <person name="Komaki H."/>
            <person name="Tamura T."/>
        </authorList>
    </citation>
    <scope>NUCLEOTIDE SEQUENCE</scope>
    <source>
        <strain evidence="1">NBRC 104875</strain>
    </source>
</reference>
<organism evidence="1 2">
    <name type="scientific">Rugosimonospora africana</name>
    <dbReference type="NCBI Taxonomy" id="556532"/>
    <lineage>
        <taxon>Bacteria</taxon>
        <taxon>Bacillati</taxon>
        <taxon>Actinomycetota</taxon>
        <taxon>Actinomycetes</taxon>
        <taxon>Micromonosporales</taxon>
        <taxon>Micromonosporaceae</taxon>
        <taxon>Rugosimonospora</taxon>
    </lineage>
</organism>
<evidence type="ECO:0000313" key="1">
    <source>
        <dbReference type="EMBL" id="GIH13361.1"/>
    </source>
</evidence>
<gene>
    <name evidence="1" type="ORF">Raf01_15330</name>
</gene>